<protein>
    <submittedName>
        <fullName evidence="1">DUF393 domain-containing protein</fullName>
    </submittedName>
</protein>
<dbReference type="AlphaFoldDB" id="A0A541BPA5"/>
<dbReference type="Pfam" id="PF04134">
    <property type="entry name" value="DCC1-like"/>
    <property type="match status" value="1"/>
</dbReference>
<dbReference type="EMBL" id="VIGH01000002">
    <property type="protein sequence ID" value="TQF74142.1"/>
    <property type="molecule type" value="Genomic_DNA"/>
</dbReference>
<dbReference type="InterPro" id="IPR007263">
    <property type="entry name" value="DCC1-like"/>
</dbReference>
<dbReference type="InterPro" id="IPR044691">
    <property type="entry name" value="DCC1_Trx"/>
</dbReference>
<reference evidence="1 2" key="1">
    <citation type="submission" date="2019-06" db="EMBL/GenBank/DDBJ databases">
        <title>Rhodococcus spaelei sp. nov., isolated from a cave.</title>
        <authorList>
            <person name="Lee S.D."/>
        </authorList>
    </citation>
    <scope>NUCLEOTIDE SEQUENCE [LARGE SCALE GENOMIC DNA]</scope>
    <source>
        <strain evidence="1 2">C9-5</strain>
    </source>
</reference>
<accession>A0A541BPA5</accession>
<dbReference type="PANTHER" id="PTHR34290">
    <property type="entry name" value="SI:CH73-390P7.2"/>
    <property type="match status" value="1"/>
</dbReference>
<name>A0A541BPA5_9NOCA</name>
<proteinExistence type="predicted"/>
<dbReference type="GO" id="GO:0015035">
    <property type="term" value="F:protein-disulfide reductase activity"/>
    <property type="evidence" value="ECO:0007669"/>
    <property type="project" value="InterPro"/>
</dbReference>
<evidence type="ECO:0000313" key="1">
    <source>
        <dbReference type="EMBL" id="TQF74142.1"/>
    </source>
</evidence>
<keyword evidence="2" id="KW-1185">Reference proteome</keyword>
<dbReference type="OrthoDB" id="9813713at2"/>
<dbReference type="RefSeq" id="WP_142096079.1">
    <property type="nucleotide sequence ID" value="NZ_VIGH01000002.1"/>
</dbReference>
<sequence length="134" mass="14508">MPDRQAAPRFTVELLYDRDCGFCVRSAALLARLDRRGRVKVVPLQQAGAPAHFGVTTDQALEQAWALDSSGGRHHGAGAVNAALSGVLGSRIPLYFYRIWGIRQIQDAAYRTVATNRHRLPGKGGSCAVDLDHG</sequence>
<comment type="caution">
    <text evidence="1">The sequence shown here is derived from an EMBL/GenBank/DDBJ whole genome shotgun (WGS) entry which is preliminary data.</text>
</comment>
<dbReference type="Proteomes" id="UP000316256">
    <property type="component" value="Unassembled WGS sequence"/>
</dbReference>
<gene>
    <name evidence="1" type="ORF">FK531_05710</name>
</gene>
<evidence type="ECO:0000313" key="2">
    <source>
        <dbReference type="Proteomes" id="UP000316256"/>
    </source>
</evidence>
<dbReference type="PANTHER" id="PTHR34290:SF2">
    <property type="entry name" value="OS04G0668800 PROTEIN"/>
    <property type="match status" value="1"/>
</dbReference>
<organism evidence="1 2">
    <name type="scientific">Rhodococcus spelaei</name>
    <dbReference type="NCBI Taxonomy" id="2546320"/>
    <lineage>
        <taxon>Bacteria</taxon>
        <taxon>Bacillati</taxon>
        <taxon>Actinomycetota</taxon>
        <taxon>Actinomycetes</taxon>
        <taxon>Mycobacteriales</taxon>
        <taxon>Nocardiaceae</taxon>
        <taxon>Rhodococcus</taxon>
    </lineage>
</organism>